<name>A0A246WTB0_9BURK</name>
<feature type="domain" description="DUF4123" evidence="1">
    <location>
        <begin position="20"/>
        <end position="140"/>
    </location>
</feature>
<reference evidence="2 3" key="1">
    <citation type="submission" date="2017-06" db="EMBL/GenBank/DDBJ databases">
        <title>Herbaspirillum phytohormonus sp. nov., isolated from the root nodule of Robinia pseudoacacia in lead-zinc mine.</title>
        <authorList>
            <person name="Fan M."/>
            <person name="Lin Y."/>
        </authorList>
    </citation>
    <scope>NUCLEOTIDE SEQUENCE [LARGE SCALE GENOMIC DNA]</scope>
    <source>
        <strain evidence="2 3">HZ10</strain>
    </source>
</reference>
<dbReference type="EMBL" id="NJGU01000006">
    <property type="protein sequence ID" value="OWY28897.1"/>
    <property type="molecule type" value="Genomic_DNA"/>
</dbReference>
<gene>
    <name evidence="2" type="ORF">CEJ42_13100</name>
</gene>
<sequence>MIDQLIARVAQLGAPSMHLHALVDGLQYQEHFAGEPLGAQPDALALLRGTADSALADAGPWLIDLQTAGAALITQIERLELAAHAVTWLIAPLDIEALAAMLRQRLDVQLPDGRTAMLRFWDPRVLATIAQDMNDDQRRQFFGDIVEWHLLLDGRRVHIGRHHADTH</sequence>
<organism evidence="2 3">
    <name type="scientific">Herbaspirillum robiniae</name>
    <dbReference type="NCBI Taxonomy" id="2014887"/>
    <lineage>
        <taxon>Bacteria</taxon>
        <taxon>Pseudomonadati</taxon>
        <taxon>Pseudomonadota</taxon>
        <taxon>Betaproteobacteria</taxon>
        <taxon>Burkholderiales</taxon>
        <taxon>Oxalobacteraceae</taxon>
        <taxon>Herbaspirillum</taxon>
    </lineage>
</organism>
<dbReference type="Proteomes" id="UP000197596">
    <property type="component" value="Unassembled WGS sequence"/>
</dbReference>
<evidence type="ECO:0000259" key="1">
    <source>
        <dbReference type="Pfam" id="PF13503"/>
    </source>
</evidence>
<protein>
    <recommendedName>
        <fullName evidence="1">DUF4123 domain-containing protein</fullName>
    </recommendedName>
</protein>
<dbReference type="Pfam" id="PF13503">
    <property type="entry name" value="DUF4123"/>
    <property type="match status" value="1"/>
</dbReference>
<dbReference type="RefSeq" id="WP_088751355.1">
    <property type="nucleotide sequence ID" value="NZ_NJGU01000006.1"/>
</dbReference>
<dbReference type="InterPro" id="IPR025391">
    <property type="entry name" value="DUF4123"/>
</dbReference>
<evidence type="ECO:0000313" key="3">
    <source>
        <dbReference type="Proteomes" id="UP000197596"/>
    </source>
</evidence>
<accession>A0A246WTB0</accession>
<comment type="caution">
    <text evidence="2">The sequence shown here is derived from an EMBL/GenBank/DDBJ whole genome shotgun (WGS) entry which is preliminary data.</text>
</comment>
<evidence type="ECO:0000313" key="2">
    <source>
        <dbReference type="EMBL" id="OWY28897.1"/>
    </source>
</evidence>
<proteinExistence type="predicted"/>
<dbReference type="AlphaFoldDB" id="A0A246WTB0"/>